<dbReference type="GO" id="GO:0003684">
    <property type="term" value="F:damaged DNA binding"/>
    <property type="evidence" value="ECO:0007669"/>
    <property type="project" value="InterPro"/>
</dbReference>
<dbReference type="SMART" id="SM01032">
    <property type="entry name" value="BHD_3"/>
    <property type="match status" value="1"/>
</dbReference>
<feature type="domain" description="Rad4 beta-hairpin" evidence="8">
    <location>
        <begin position="512"/>
        <end position="574"/>
    </location>
</feature>
<feature type="domain" description="Rad4 beta-hairpin" evidence="9">
    <location>
        <begin position="576"/>
        <end position="638"/>
    </location>
</feature>
<sequence length="980" mass="109216">MVKRSASSGSARRTRQTSRAAESSASKDDSISEIYRDMLVEARSTAWDQQDDSRATKRRRVGERAAVSYDLTSESQEPSEAVEQAADKPPQTVYDIDASDESEVDDWEDVEIQTAIPVHESGPSESTSRPDDVSLEITLDKPGAKDKQKATLRRKPVSAAEKKWRLDIHKVHLLCLLSHVQLRNSWCNDVKVQRILKRMLSKHTVLCLNPKEDLPQFTRSTTFADGLKQASETFRRRFKITASGMKRSYWLDNLDAVQGSIGLPNSAEILLSKEDFLKQAESMEGSRDLGAQLFCAMLRAVNVDVRLVCSLQSLPFSGVAKGELPAKHNKEYIVIPDDNSRASSATSGMSTPDTPRVQETPPQRMRRLGQPRFSPGPSKAPKPKSTPVTYSPIVSESSYPIFWVEAFNEAMQKWVAVDPLVTNTLGKPSRFEPPASDRYNSMSYVIAFEEDGSARDVTKRYTKSFNSKTRKTRVECTKDGEQWWERTMEFLAKPFLDDRDQLEVGELTAKAAAEGMPRNVQDFKNHPVYALERHLHRNEIIYPRREIGKVGPSKLSMDKKSQPLESVYRRSDVHVVKSADGWYRQGRCIKAGEQPLKRVPNLRNKMNVDADNDEDIDSEVSQETPMYAAFQTEVYKPPPIVNNTVPKNAYGNIDVYVPSMVPEGGFHLKQIDAARAAKILGLDYADAVTGFQFKGRHGTAVIQGIVASVEYREALLAVINCLEDDRAQAEQNRRMMVALHMWRRLLLKLRIAERVQSYAVEGEDLDETKKSAVETSEADFEANGGGFLPEWDCRGENPPAVSELGLNSASNVGPMTRNAHDDSATTHGDEPGEYLDGGFFASESSPRKSSLNRAGTVGSQNDSSSTSRYRLVVIPKEESSNEIPQTTTSAPQSHPTPLSPMQLPQTPDVSANHPLTPAKEFCPASPQYASNVDRSVSVEEISGLPDLIHNDSDSEFDDQNSMISHDPDDEDAEPEWLLSD</sequence>
<dbReference type="GO" id="GO:0006298">
    <property type="term" value="P:mismatch repair"/>
    <property type="evidence" value="ECO:0007669"/>
    <property type="project" value="TreeGrafter"/>
</dbReference>
<evidence type="ECO:0000256" key="7">
    <source>
        <dbReference type="SAM" id="MobiDB-lite"/>
    </source>
</evidence>
<dbReference type="InterPro" id="IPR042488">
    <property type="entry name" value="Rad4_BHD3_sf"/>
</dbReference>
<dbReference type="GO" id="GO:0071942">
    <property type="term" value="C:XPC complex"/>
    <property type="evidence" value="ECO:0007669"/>
    <property type="project" value="TreeGrafter"/>
</dbReference>
<evidence type="ECO:0000313" key="12">
    <source>
        <dbReference type="Proteomes" id="UP001219355"/>
    </source>
</evidence>
<dbReference type="Gene3D" id="3.30.60.290">
    <property type="entry name" value="Rad4, beta-hairpin domain BHD2"/>
    <property type="match status" value="1"/>
</dbReference>
<dbReference type="GO" id="GO:0005737">
    <property type="term" value="C:cytoplasm"/>
    <property type="evidence" value="ECO:0007669"/>
    <property type="project" value="TreeGrafter"/>
</dbReference>
<feature type="compositionally biased region" description="Polar residues" evidence="7">
    <location>
        <begin position="341"/>
        <end position="353"/>
    </location>
</feature>
<dbReference type="NCBIfam" id="TIGR00605">
    <property type="entry name" value="rad4"/>
    <property type="match status" value="1"/>
</dbReference>
<dbReference type="Pfam" id="PF03835">
    <property type="entry name" value="Rad4"/>
    <property type="match status" value="1"/>
</dbReference>
<evidence type="ECO:0000256" key="5">
    <source>
        <dbReference type="ARBA" id="ARBA00023204"/>
    </source>
</evidence>
<keyword evidence="4" id="KW-0238">DNA-binding</keyword>
<name>A0AAF0DIA1_9EURO</name>
<feature type="region of interest" description="Disordered" evidence="7">
    <location>
        <begin position="1"/>
        <end position="91"/>
    </location>
</feature>
<reference evidence="11" key="1">
    <citation type="submission" date="2023-03" db="EMBL/GenBank/DDBJ databases">
        <title>Emydomyces testavorans Genome Sequence.</title>
        <authorList>
            <person name="Hoyer L."/>
        </authorList>
    </citation>
    <scope>NUCLEOTIDE SEQUENCE</scope>
    <source>
        <strain evidence="11">16-2883</strain>
    </source>
</reference>
<organism evidence="11 12">
    <name type="scientific">Emydomyces testavorans</name>
    <dbReference type="NCBI Taxonomy" id="2070801"/>
    <lineage>
        <taxon>Eukaryota</taxon>
        <taxon>Fungi</taxon>
        <taxon>Dikarya</taxon>
        <taxon>Ascomycota</taxon>
        <taxon>Pezizomycotina</taxon>
        <taxon>Eurotiomycetes</taxon>
        <taxon>Eurotiomycetidae</taxon>
        <taxon>Onygenales</taxon>
        <taxon>Nannizziopsiaceae</taxon>
        <taxon>Emydomyces</taxon>
    </lineage>
</organism>
<protein>
    <submittedName>
        <fullName evidence="11">Uncharacterized protein</fullName>
    </submittedName>
</protein>
<dbReference type="InterPro" id="IPR018326">
    <property type="entry name" value="Rad4_beta-hairpin_dom1"/>
</dbReference>
<evidence type="ECO:0000259" key="10">
    <source>
        <dbReference type="SMART" id="SM01032"/>
    </source>
</evidence>
<evidence type="ECO:0000256" key="4">
    <source>
        <dbReference type="ARBA" id="ARBA00023125"/>
    </source>
</evidence>
<feature type="domain" description="Rad4 beta-hairpin" evidence="10">
    <location>
        <begin position="645"/>
        <end position="719"/>
    </location>
</feature>
<keyword evidence="6" id="KW-0539">Nucleus</keyword>
<dbReference type="PANTHER" id="PTHR12135:SF0">
    <property type="entry name" value="DNA REPAIR PROTEIN COMPLEMENTING XP-C CELLS"/>
    <property type="match status" value="1"/>
</dbReference>
<dbReference type="Proteomes" id="UP001219355">
    <property type="component" value="Chromosome 2"/>
</dbReference>
<dbReference type="InterPro" id="IPR018327">
    <property type="entry name" value="BHD_2"/>
</dbReference>
<feature type="compositionally biased region" description="Polar residues" evidence="7">
    <location>
        <begin position="842"/>
        <end position="868"/>
    </location>
</feature>
<evidence type="ECO:0000256" key="2">
    <source>
        <dbReference type="ARBA" id="ARBA00009525"/>
    </source>
</evidence>
<evidence type="ECO:0000259" key="8">
    <source>
        <dbReference type="SMART" id="SM01030"/>
    </source>
</evidence>
<dbReference type="InterPro" id="IPR038765">
    <property type="entry name" value="Papain-like_cys_pep_sf"/>
</dbReference>
<dbReference type="Gene3D" id="3.90.260.10">
    <property type="entry name" value="Transglutaminase-like"/>
    <property type="match status" value="1"/>
</dbReference>
<feature type="compositionally biased region" description="Polar residues" evidence="7">
    <location>
        <begin position="881"/>
        <end position="896"/>
    </location>
</feature>
<dbReference type="SUPFAM" id="SSF54001">
    <property type="entry name" value="Cysteine proteinases"/>
    <property type="match status" value="1"/>
</dbReference>
<feature type="region of interest" description="Disordered" evidence="7">
    <location>
        <begin position="943"/>
        <end position="980"/>
    </location>
</feature>
<dbReference type="GO" id="GO:0000111">
    <property type="term" value="C:nucleotide-excision repair factor 2 complex"/>
    <property type="evidence" value="ECO:0007669"/>
    <property type="project" value="TreeGrafter"/>
</dbReference>
<feature type="compositionally biased region" description="Low complexity" evidence="7">
    <location>
        <begin position="375"/>
        <end position="387"/>
    </location>
</feature>
<proteinExistence type="inferred from homology"/>
<evidence type="ECO:0000259" key="9">
    <source>
        <dbReference type="SMART" id="SM01031"/>
    </source>
</evidence>
<dbReference type="InterPro" id="IPR036985">
    <property type="entry name" value="Transglutaminase-like_sf"/>
</dbReference>
<keyword evidence="3" id="KW-0227">DNA damage</keyword>
<evidence type="ECO:0000256" key="3">
    <source>
        <dbReference type="ARBA" id="ARBA00022763"/>
    </source>
</evidence>
<dbReference type="SMART" id="SM01030">
    <property type="entry name" value="BHD_1"/>
    <property type="match status" value="1"/>
</dbReference>
<evidence type="ECO:0000313" key="11">
    <source>
        <dbReference type="EMBL" id="WEW58699.1"/>
    </source>
</evidence>
<dbReference type="GO" id="GO:0003697">
    <property type="term" value="F:single-stranded DNA binding"/>
    <property type="evidence" value="ECO:0007669"/>
    <property type="project" value="TreeGrafter"/>
</dbReference>
<comment type="subcellular location">
    <subcellularLocation>
        <location evidence="1">Nucleus</location>
    </subcellularLocation>
</comment>
<dbReference type="InterPro" id="IPR004583">
    <property type="entry name" value="DNA_repair_Rad4"/>
</dbReference>
<dbReference type="InterPro" id="IPR018328">
    <property type="entry name" value="Rad4_beta-hairpin_dom3"/>
</dbReference>
<dbReference type="GO" id="GO:0006289">
    <property type="term" value="P:nucleotide-excision repair"/>
    <property type="evidence" value="ECO:0007669"/>
    <property type="project" value="InterPro"/>
</dbReference>
<dbReference type="Pfam" id="PF10403">
    <property type="entry name" value="BHD_1"/>
    <property type="match status" value="1"/>
</dbReference>
<feature type="region of interest" description="Disordered" evidence="7">
    <location>
        <begin position="774"/>
        <end position="926"/>
    </location>
</feature>
<comment type="similarity">
    <text evidence="2">Belongs to the XPC family.</text>
</comment>
<dbReference type="Gene3D" id="2.20.20.110">
    <property type="entry name" value="Rad4, beta-hairpin domain BHD1"/>
    <property type="match status" value="1"/>
</dbReference>
<dbReference type="InterPro" id="IPR018325">
    <property type="entry name" value="Rad4/PNGase_transGLS-fold"/>
</dbReference>
<evidence type="ECO:0000256" key="1">
    <source>
        <dbReference type="ARBA" id="ARBA00004123"/>
    </source>
</evidence>
<dbReference type="Pfam" id="PF10405">
    <property type="entry name" value="BHD_3"/>
    <property type="match status" value="1"/>
</dbReference>
<feature type="compositionally biased region" description="Basic and acidic residues" evidence="7">
    <location>
        <begin position="818"/>
        <end position="830"/>
    </location>
</feature>
<feature type="region of interest" description="Disordered" evidence="7">
    <location>
        <begin position="335"/>
        <end position="390"/>
    </location>
</feature>
<dbReference type="Gene3D" id="3.30.70.2460">
    <property type="entry name" value="Rad4, beta-hairpin domain BHD3"/>
    <property type="match status" value="1"/>
</dbReference>
<dbReference type="AlphaFoldDB" id="A0AAF0DIA1"/>
<feature type="compositionally biased region" description="Basic and acidic residues" evidence="7">
    <location>
        <begin position="25"/>
        <end position="40"/>
    </location>
</feature>
<dbReference type="SMART" id="SM01031">
    <property type="entry name" value="BHD_2"/>
    <property type="match status" value="1"/>
</dbReference>
<dbReference type="EMBL" id="CP120628">
    <property type="protein sequence ID" value="WEW58699.1"/>
    <property type="molecule type" value="Genomic_DNA"/>
</dbReference>
<gene>
    <name evidence="11" type="ORF">PRK78_004167</name>
</gene>
<keyword evidence="5" id="KW-0234">DNA repair</keyword>
<dbReference type="InterPro" id="IPR018026">
    <property type="entry name" value="DNA_repair_Rad4-like"/>
</dbReference>
<keyword evidence="12" id="KW-1185">Reference proteome</keyword>
<dbReference type="PANTHER" id="PTHR12135">
    <property type="entry name" value="DNA REPAIR PROTEIN XP-C / RAD4"/>
    <property type="match status" value="1"/>
</dbReference>
<accession>A0AAF0DIA1</accession>
<evidence type="ECO:0000256" key="6">
    <source>
        <dbReference type="ARBA" id="ARBA00023242"/>
    </source>
</evidence>
<dbReference type="Pfam" id="PF10404">
    <property type="entry name" value="BHD_2"/>
    <property type="match status" value="1"/>
</dbReference>
<feature type="compositionally biased region" description="Low complexity" evidence="7">
    <location>
        <begin position="1"/>
        <end position="24"/>
    </location>
</feature>